<name>A0A841RB98_9SPIO</name>
<comment type="function">
    <text evidence="3">Probably deamidates glutamine residues to glutamate on methyl-accepting chemotaxis receptors (MCPs), playing an important role in chemotaxis.</text>
</comment>
<dbReference type="InterPro" id="IPR011324">
    <property type="entry name" value="Cytotoxic_necrot_fac-like_cat"/>
</dbReference>
<keyword evidence="5" id="KW-1185">Reference proteome</keyword>
<sequence length="199" mass="22486">MYRKYDSKFKTQIMTIFAGEYYISTSREVISTVLGSCISVCLYDPVNRIGGMNHFMLPSGGQESLINSSGIDKEKLTEHSMRYGITAMEVLIGEMQKRGAERIHLKAKIFGGGKVINKNMTGTTVGDKNIGFARAYLKMEKIPIESENVGATWGRKIFFLTENNSVFVKKVDLEPAVEEERNYMRKLKSLKQKSDVTIF</sequence>
<evidence type="ECO:0000256" key="2">
    <source>
        <dbReference type="ARBA" id="ARBA00022801"/>
    </source>
</evidence>
<evidence type="ECO:0000256" key="3">
    <source>
        <dbReference type="HAMAP-Rule" id="MF_01440"/>
    </source>
</evidence>
<keyword evidence="1 3" id="KW-0145">Chemotaxis</keyword>
<dbReference type="SUPFAM" id="SSF64438">
    <property type="entry name" value="CNF1/YfiH-like putative cysteine hydrolases"/>
    <property type="match status" value="1"/>
</dbReference>
<comment type="caution">
    <text evidence="4">The sequence shown here is derived from an EMBL/GenBank/DDBJ whole genome shotgun (WGS) entry which is preliminary data.</text>
</comment>
<organism evidence="4 5">
    <name type="scientific">Spirochaeta isovalerica</name>
    <dbReference type="NCBI Taxonomy" id="150"/>
    <lineage>
        <taxon>Bacteria</taxon>
        <taxon>Pseudomonadati</taxon>
        <taxon>Spirochaetota</taxon>
        <taxon>Spirochaetia</taxon>
        <taxon>Spirochaetales</taxon>
        <taxon>Spirochaetaceae</taxon>
        <taxon>Spirochaeta</taxon>
    </lineage>
</organism>
<keyword evidence="2 3" id="KW-0378">Hydrolase</keyword>
<dbReference type="HAMAP" id="MF_01440">
    <property type="entry name" value="CheD"/>
    <property type="match status" value="1"/>
</dbReference>
<dbReference type="CDD" id="cd16352">
    <property type="entry name" value="CheD"/>
    <property type="match status" value="1"/>
</dbReference>
<dbReference type="GO" id="GO:0050568">
    <property type="term" value="F:protein-glutamine glutaminase activity"/>
    <property type="evidence" value="ECO:0007669"/>
    <property type="project" value="UniProtKB-UniRule"/>
</dbReference>
<dbReference type="GO" id="GO:0006935">
    <property type="term" value="P:chemotaxis"/>
    <property type="evidence" value="ECO:0007669"/>
    <property type="project" value="UniProtKB-UniRule"/>
</dbReference>
<dbReference type="Gene3D" id="3.30.1330.200">
    <property type="match status" value="1"/>
</dbReference>
<accession>A0A841RB98</accession>
<evidence type="ECO:0000313" key="4">
    <source>
        <dbReference type="EMBL" id="MBB6480189.1"/>
    </source>
</evidence>
<dbReference type="PANTHER" id="PTHR35147:SF2">
    <property type="entry name" value="CHEMORECEPTOR GLUTAMINE DEAMIDASE CHED-RELATED"/>
    <property type="match status" value="1"/>
</dbReference>
<dbReference type="InterPro" id="IPR005659">
    <property type="entry name" value="Chemorcpt_Glu_NH3ase_CheD"/>
</dbReference>
<dbReference type="PANTHER" id="PTHR35147">
    <property type="entry name" value="CHEMORECEPTOR GLUTAMINE DEAMIDASE CHED-RELATED"/>
    <property type="match status" value="1"/>
</dbReference>
<reference evidence="4 5" key="1">
    <citation type="submission" date="2020-08" db="EMBL/GenBank/DDBJ databases">
        <title>Genomic Encyclopedia of Type Strains, Phase IV (KMG-IV): sequencing the most valuable type-strain genomes for metagenomic binning, comparative biology and taxonomic classification.</title>
        <authorList>
            <person name="Goeker M."/>
        </authorList>
    </citation>
    <scope>NUCLEOTIDE SEQUENCE [LARGE SCALE GENOMIC DNA]</scope>
    <source>
        <strain evidence="4 5">DSM 2461</strain>
    </source>
</reference>
<comment type="catalytic activity">
    <reaction evidence="3">
        <text>L-glutaminyl-[protein] + H2O = L-glutamyl-[protein] + NH4(+)</text>
        <dbReference type="Rhea" id="RHEA:16441"/>
        <dbReference type="Rhea" id="RHEA-COMP:10207"/>
        <dbReference type="Rhea" id="RHEA-COMP:10208"/>
        <dbReference type="ChEBI" id="CHEBI:15377"/>
        <dbReference type="ChEBI" id="CHEBI:28938"/>
        <dbReference type="ChEBI" id="CHEBI:29973"/>
        <dbReference type="ChEBI" id="CHEBI:30011"/>
        <dbReference type="EC" id="3.5.1.44"/>
    </reaction>
</comment>
<proteinExistence type="inferred from homology"/>
<protein>
    <recommendedName>
        <fullName evidence="3">Probable chemoreceptor glutamine deamidase CheD</fullName>
        <ecNumber evidence="3">3.5.1.44</ecNumber>
    </recommendedName>
</protein>
<dbReference type="RefSeq" id="WP_184746090.1">
    <property type="nucleotide sequence ID" value="NZ_JACHGJ010000002.1"/>
</dbReference>
<evidence type="ECO:0000256" key="1">
    <source>
        <dbReference type="ARBA" id="ARBA00022500"/>
    </source>
</evidence>
<evidence type="ECO:0000313" key="5">
    <source>
        <dbReference type="Proteomes" id="UP000587760"/>
    </source>
</evidence>
<dbReference type="EMBL" id="JACHGJ010000002">
    <property type="protein sequence ID" value="MBB6480189.1"/>
    <property type="molecule type" value="Genomic_DNA"/>
</dbReference>
<dbReference type="AlphaFoldDB" id="A0A841RB98"/>
<dbReference type="Proteomes" id="UP000587760">
    <property type="component" value="Unassembled WGS sequence"/>
</dbReference>
<dbReference type="InterPro" id="IPR038592">
    <property type="entry name" value="CheD-like_sf"/>
</dbReference>
<comment type="similarity">
    <text evidence="3">Belongs to the CheD family.</text>
</comment>
<gene>
    <name evidence="3" type="primary">cheD</name>
    <name evidence="4" type="ORF">HNR50_001847</name>
</gene>
<dbReference type="Pfam" id="PF03975">
    <property type="entry name" value="CheD"/>
    <property type="match status" value="1"/>
</dbReference>
<dbReference type="EC" id="3.5.1.44" evidence="3"/>